<sequence>MPCPTETFLHIIAQIEHTYRHELTEKRKQRAGGRAVRLELRYFWFAIIAPSILAITIAGIGGLFAMDDLFVVSWILIALSYLSLLLYPFVTLYLYRESVKKVLFSPFGQLLEANVRHLMAADARHLPDLLALDAQTLKVGLLELKSGRDALSMRTHLVCGALHKVGILPGLLALILGLAQALEAFNALAITVPMDWFFAIAVINLFFFMLSGYAQVLLGHHTRMIALCELAIELKEAS</sequence>
<evidence type="ECO:0000313" key="3">
    <source>
        <dbReference type="Proteomes" id="UP000029493"/>
    </source>
</evidence>
<dbReference type="STRING" id="157783.LK03_00115"/>
<dbReference type="AlphaFoldDB" id="A0A089WGN2"/>
<keyword evidence="1" id="KW-1133">Transmembrane helix</keyword>
<dbReference type="OrthoDB" id="6893610at2"/>
<gene>
    <name evidence="2" type="ORF">LK03_00115</name>
</gene>
<keyword evidence="1" id="KW-0812">Transmembrane</keyword>
<reference evidence="2 3" key="1">
    <citation type="submission" date="2014-09" db="EMBL/GenBank/DDBJ databases">
        <authorList>
            <person name="Chan K.-G."/>
        </authorList>
    </citation>
    <scope>NUCLEOTIDE SEQUENCE [LARGE SCALE GENOMIC DNA]</scope>
    <source>
        <strain evidence="2 3">ND07</strain>
    </source>
</reference>
<dbReference type="RefSeq" id="WP_038410548.1">
    <property type="nucleotide sequence ID" value="NZ_CP009455.1"/>
</dbReference>
<dbReference type="KEGG" id="psw:LK03_00115"/>
<evidence type="ECO:0000256" key="1">
    <source>
        <dbReference type="SAM" id="Phobius"/>
    </source>
</evidence>
<keyword evidence="1" id="KW-0472">Membrane</keyword>
<feature type="transmembrane region" description="Helical" evidence="1">
    <location>
        <begin position="42"/>
        <end position="65"/>
    </location>
</feature>
<dbReference type="Proteomes" id="UP000029493">
    <property type="component" value="Chromosome"/>
</dbReference>
<proteinExistence type="predicted"/>
<feature type="transmembrane region" description="Helical" evidence="1">
    <location>
        <begin position="196"/>
        <end position="218"/>
    </location>
</feature>
<dbReference type="EMBL" id="CP009455">
    <property type="protein sequence ID" value="AIR87736.1"/>
    <property type="molecule type" value="Genomic_DNA"/>
</dbReference>
<name>A0A089WGN2_9PSED</name>
<feature type="transmembrane region" description="Helical" evidence="1">
    <location>
        <begin position="71"/>
        <end position="95"/>
    </location>
</feature>
<accession>A0A089WGN2</accession>
<protein>
    <submittedName>
        <fullName evidence="2">Uncharacterized protein</fullName>
    </submittedName>
</protein>
<feature type="transmembrane region" description="Helical" evidence="1">
    <location>
        <begin position="171"/>
        <end position="190"/>
    </location>
</feature>
<evidence type="ECO:0000313" key="2">
    <source>
        <dbReference type="EMBL" id="AIR87736.1"/>
    </source>
</evidence>
<keyword evidence="3" id="KW-1185">Reference proteome</keyword>
<organism evidence="2 3">
    <name type="scientific">Pseudomonas cremoricolorata</name>
    <dbReference type="NCBI Taxonomy" id="157783"/>
    <lineage>
        <taxon>Bacteria</taxon>
        <taxon>Pseudomonadati</taxon>
        <taxon>Pseudomonadota</taxon>
        <taxon>Gammaproteobacteria</taxon>
        <taxon>Pseudomonadales</taxon>
        <taxon>Pseudomonadaceae</taxon>
        <taxon>Pseudomonas</taxon>
    </lineage>
</organism>